<dbReference type="InterPro" id="IPR002300">
    <property type="entry name" value="aa-tRNA-synth_Ia"/>
</dbReference>
<dbReference type="SUPFAM" id="SSF46589">
    <property type="entry name" value="tRNA-binding arm"/>
    <property type="match status" value="1"/>
</dbReference>
<dbReference type="VEuPathDB" id="CryptoDB:Cvel_9091"/>
<evidence type="ECO:0000259" key="12">
    <source>
        <dbReference type="Pfam" id="PF08264"/>
    </source>
</evidence>
<evidence type="ECO:0000259" key="13">
    <source>
        <dbReference type="Pfam" id="PF10458"/>
    </source>
</evidence>
<dbReference type="SUPFAM" id="SSF47323">
    <property type="entry name" value="Anticodon-binding domain of a subclass of class I aminoacyl-tRNA synthetases"/>
    <property type="match status" value="1"/>
</dbReference>
<dbReference type="FunFam" id="3.40.50.620:FF:000078">
    <property type="entry name" value="Valine--tRNA ligase, mitochondrial"/>
    <property type="match status" value="1"/>
</dbReference>
<feature type="domain" description="Methionyl/Valyl/Leucyl/Isoleucyl-tRNA synthetase anticodon-binding" evidence="12">
    <location>
        <begin position="403"/>
        <end position="564"/>
    </location>
</feature>
<dbReference type="PhylomeDB" id="A0A0G4HWS9"/>
<protein>
    <recommendedName>
        <fullName evidence="1">valine--tRNA ligase</fullName>
        <ecNumber evidence="1">6.1.1.9</ecNumber>
    </recommendedName>
    <alternativeName>
        <fullName evidence="8">Valyl-tRNA synthetase</fullName>
    </alternativeName>
</protein>
<evidence type="ECO:0000256" key="9">
    <source>
        <dbReference type="ARBA" id="ARBA00047552"/>
    </source>
</evidence>
<evidence type="ECO:0000256" key="2">
    <source>
        <dbReference type="ARBA" id="ARBA00022490"/>
    </source>
</evidence>
<dbReference type="EC" id="6.1.1.9" evidence="1"/>
<dbReference type="Pfam" id="PF08264">
    <property type="entry name" value="Anticodon_1"/>
    <property type="match status" value="1"/>
</dbReference>
<dbReference type="GO" id="GO:0005829">
    <property type="term" value="C:cytosol"/>
    <property type="evidence" value="ECO:0007669"/>
    <property type="project" value="TreeGrafter"/>
</dbReference>
<feature type="domain" description="Aminoacyl-tRNA synthetase class Ia" evidence="11">
    <location>
        <begin position="51"/>
        <end position="343"/>
    </location>
</feature>
<dbReference type="InterPro" id="IPR010978">
    <property type="entry name" value="tRNA-bd_arm"/>
</dbReference>
<dbReference type="EMBL" id="CDMZ01004184">
    <property type="protein sequence ID" value="CEM48905.1"/>
    <property type="molecule type" value="Genomic_DNA"/>
</dbReference>
<dbReference type="GO" id="GO:0004832">
    <property type="term" value="F:valine-tRNA ligase activity"/>
    <property type="evidence" value="ECO:0007669"/>
    <property type="project" value="UniProtKB-EC"/>
</dbReference>
<keyword evidence="4" id="KW-0547">Nucleotide-binding</keyword>
<dbReference type="InterPro" id="IPR037118">
    <property type="entry name" value="Val-tRNA_synth_C_sf"/>
</dbReference>
<dbReference type="InterPro" id="IPR013155">
    <property type="entry name" value="M/V/L/I-tRNA-synth_anticd-bd"/>
</dbReference>
<accession>A0A0G4HWS9</accession>
<dbReference type="NCBIfam" id="TIGR00422">
    <property type="entry name" value="valS"/>
    <property type="match status" value="1"/>
</dbReference>
<dbReference type="Pfam" id="PF00133">
    <property type="entry name" value="tRNA-synt_1"/>
    <property type="match status" value="1"/>
</dbReference>
<dbReference type="PANTHER" id="PTHR11946">
    <property type="entry name" value="VALYL-TRNA SYNTHETASES"/>
    <property type="match status" value="1"/>
</dbReference>
<dbReference type="InterPro" id="IPR009080">
    <property type="entry name" value="tRNAsynth_Ia_anticodon-bd"/>
</dbReference>
<dbReference type="GO" id="GO:0005524">
    <property type="term" value="F:ATP binding"/>
    <property type="evidence" value="ECO:0007669"/>
    <property type="project" value="UniProtKB-KW"/>
</dbReference>
<dbReference type="InterPro" id="IPR019499">
    <property type="entry name" value="Val-tRNA_synth_tRNA-bd"/>
</dbReference>
<keyword evidence="5" id="KW-0067">ATP-binding</keyword>
<sequence length="713" mass="79895">MGGMYKHLIGKRVVVPMSEGNRGIPVIGDDYVDREFGTGALKVTPGHDPNDWKLGQKHSLEVMNVMNKDGTMNENAGRYASMDRFECRKKIWNDMETAGLTIKTEEIDQRVPRSQRGGEVIEPLVSEQWFLKTGNMGRRGLEAVEEGKLKILPQRFEKVWNNWLSDLRDWCISRQLWWGHQIPVWYLEDPQSEEERRASFCARSEDEALEEARKATGRSDLRLRRDPDVLDTWFSSGLWPFATVGWPDEGAEDFAKFYPASVLETGYDILFFWVARMVMMGLELTDRVPFHTIFLHGLVRDGEGQKMSKTKGNVIDPLEVAGSFGADALRFSLVIGGTPGQDVPLAMDKVKGNRNFANKIWNVGRFVASQFEGISEEERGKVAEEKEKLAEEGADFGSLPLADRFILSKCHGAIEEVSASLGTLDVSSAGKRVYEFFWDEFSEWYIGSASTRLQGQEGPEKRDAARKVLLYGCERALRLVHPFMPFVSEAVWQRLPRRGGTNSNKDEAPSLMIAEWPDREDGSGRSLLWRDLEAEAQFGALQRTVEAIRSARAEYGLELSKKITKAKVEVAAGEPSLLQTLQAEKNTLSLFARLDNESTEITSADGGGGEGGQSGGASVRLVVDERIQVVLPLAELVDVHKERARLTKQMTLAQKSADALQKRINNPKFVQNANPRVVESTRKEFEELQAQIEKLKESLEQVETLAATTAATS</sequence>
<keyword evidence="3" id="KW-0436">Ligase</keyword>
<evidence type="ECO:0000256" key="8">
    <source>
        <dbReference type="ARBA" id="ARBA00029936"/>
    </source>
</evidence>
<keyword evidence="7" id="KW-0030">Aminoacyl-tRNA synthetase</keyword>
<dbReference type="InterPro" id="IPR002303">
    <property type="entry name" value="Valyl-tRNA_ligase"/>
</dbReference>
<feature type="coiled-coil region" evidence="10">
    <location>
        <begin position="643"/>
        <end position="705"/>
    </location>
</feature>
<feature type="domain" description="Valyl-tRNA synthetase tRNA-binding arm" evidence="13">
    <location>
        <begin position="638"/>
        <end position="701"/>
    </location>
</feature>
<evidence type="ECO:0000256" key="1">
    <source>
        <dbReference type="ARBA" id="ARBA00013169"/>
    </source>
</evidence>
<dbReference type="GO" id="GO:0006438">
    <property type="term" value="P:valyl-tRNA aminoacylation"/>
    <property type="evidence" value="ECO:0007669"/>
    <property type="project" value="InterPro"/>
</dbReference>
<gene>
    <name evidence="14" type="ORF">Cvel_9091</name>
</gene>
<evidence type="ECO:0000256" key="10">
    <source>
        <dbReference type="SAM" id="Coils"/>
    </source>
</evidence>
<reference evidence="14" key="1">
    <citation type="submission" date="2014-11" db="EMBL/GenBank/DDBJ databases">
        <authorList>
            <person name="Otto D Thomas"/>
            <person name="Naeem Raeece"/>
        </authorList>
    </citation>
    <scope>NUCLEOTIDE SEQUENCE</scope>
</reference>
<keyword evidence="10" id="KW-0175">Coiled coil</keyword>
<organism evidence="14">
    <name type="scientific">Chromera velia CCMP2878</name>
    <dbReference type="NCBI Taxonomy" id="1169474"/>
    <lineage>
        <taxon>Eukaryota</taxon>
        <taxon>Sar</taxon>
        <taxon>Alveolata</taxon>
        <taxon>Colpodellida</taxon>
        <taxon>Chromeraceae</taxon>
        <taxon>Chromera</taxon>
    </lineage>
</organism>
<dbReference type="CDD" id="cd07962">
    <property type="entry name" value="Anticodon_Ia_Val"/>
    <property type="match status" value="1"/>
</dbReference>
<dbReference type="Pfam" id="PF10458">
    <property type="entry name" value="Val_tRNA-synt_C"/>
    <property type="match status" value="1"/>
</dbReference>
<name>A0A0G4HWS9_9ALVE</name>
<evidence type="ECO:0000256" key="7">
    <source>
        <dbReference type="ARBA" id="ARBA00023146"/>
    </source>
</evidence>
<dbReference type="SUPFAM" id="SSF52374">
    <property type="entry name" value="Nucleotidylyl transferase"/>
    <property type="match status" value="1"/>
</dbReference>
<evidence type="ECO:0000313" key="14">
    <source>
        <dbReference type="EMBL" id="CEM48905.1"/>
    </source>
</evidence>
<evidence type="ECO:0000256" key="4">
    <source>
        <dbReference type="ARBA" id="ARBA00022741"/>
    </source>
</evidence>
<keyword evidence="2" id="KW-0963">Cytoplasm</keyword>
<evidence type="ECO:0000256" key="3">
    <source>
        <dbReference type="ARBA" id="ARBA00022598"/>
    </source>
</evidence>
<dbReference type="FunFam" id="1.10.287.380:FF:000001">
    <property type="entry name" value="Valine--tRNA ligase"/>
    <property type="match status" value="1"/>
</dbReference>
<evidence type="ECO:0000259" key="11">
    <source>
        <dbReference type="Pfam" id="PF00133"/>
    </source>
</evidence>
<proteinExistence type="predicted"/>
<dbReference type="Gene3D" id="1.10.287.380">
    <property type="entry name" value="Valyl-tRNA synthetase, C-terminal domain"/>
    <property type="match status" value="1"/>
</dbReference>
<dbReference type="InterPro" id="IPR014729">
    <property type="entry name" value="Rossmann-like_a/b/a_fold"/>
</dbReference>
<comment type="catalytic activity">
    <reaction evidence="9">
        <text>tRNA(Val) + L-valine + ATP = L-valyl-tRNA(Val) + AMP + diphosphate</text>
        <dbReference type="Rhea" id="RHEA:10704"/>
        <dbReference type="Rhea" id="RHEA-COMP:9672"/>
        <dbReference type="Rhea" id="RHEA-COMP:9708"/>
        <dbReference type="ChEBI" id="CHEBI:30616"/>
        <dbReference type="ChEBI" id="CHEBI:33019"/>
        <dbReference type="ChEBI" id="CHEBI:57762"/>
        <dbReference type="ChEBI" id="CHEBI:78442"/>
        <dbReference type="ChEBI" id="CHEBI:78537"/>
        <dbReference type="ChEBI" id="CHEBI:456215"/>
        <dbReference type="EC" id="6.1.1.9"/>
    </reaction>
</comment>
<evidence type="ECO:0000256" key="6">
    <source>
        <dbReference type="ARBA" id="ARBA00022917"/>
    </source>
</evidence>
<keyword evidence="6" id="KW-0648">Protein biosynthesis</keyword>
<dbReference type="PRINTS" id="PR00986">
    <property type="entry name" value="TRNASYNTHVAL"/>
</dbReference>
<dbReference type="PANTHER" id="PTHR11946:SF93">
    <property type="entry name" value="VALINE--TRNA LIGASE, CHLOROPLASTIC_MITOCHONDRIAL 2"/>
    <property type="match status" value="1"/>
</dbReference>
<dbReference type="Gene3D" id="3.40.50.620">
    <property type="entry name" value="HUPs"/>
    <property type="match status" value="1"/>
</dbReference>
<dbReference type="AlphaFoldDB" id="A0A0G4HWS9"/>
<evidence type="ECO:0000256" key="5">
    <source>
        <dbReference type="ARBA" id="ARBA00022840"/>
    </source>
</evidence>
<dbReference type="InterPro" id="IPR033705">
    <property type="entry name" value="Anticodon_Ia_Val"/>
</dbReference>
<dbReference type="Gene3D" id="1.10.730.10">
    <property type="entry name" value="Isoleucyl-tRNA Synthetase, Domain 1"/>
    <property type="match status" value="1"/>
</dbReference>